<comment type="caution">
    <text evidence="3">The sequence shown here is derived from an EMBL/GenBank/DDBJ whole genome shotgun (WGS) entry which is preliminary data.</text>
</comment>
<feature type="domain" description="PX" evidence="2">
    <location>
        <begin position="101"/>
        <end position="211"/>
    </location>
</feature>
<feature type="compositionally biased region" description="Polar residues" evidence="1">
    <location>
        <begin position="1"/>
        <end position="15"/>
    </location>
</feature>
<dbReference type="CDD" id="cd06093">
    <property type="entry name" value="PX_domain"/>
    <property type="match status" value="1"/>
</dbReference>
<feature type="region of interest" description="Disordered" evidence="1">
    <location>
        <begin position="51"/>
        <end position="72"/>
    </location>
</feature>
<dbReference type="InterPro" id="IPR036871">
    <property type="entry name" value="PX_dom_sf"/>
</dbReference>
<reference evidence="3 4" key="1">
    <citation type="submission" date="2019-07" db="EMBL/GenBank/DDBJ databases">
        <title>Genomics analysis of Aphanomyces spp. identifies a new class of oomycete effector associated with host adaptation.</title>
        <authorList>
            <person name="Gaulin E."/>
        </authorList>
    </citation>
    <scope>NUCLEOTIDE SEQUENCE [LARGE SCALE GENOMIC DNA]</scope>
    <source>
        <strain evidence="3 4">ATCC 201684</strain>
    </source>
</reference>
<gene>
    <name evidence="3" type="ORF">Ae201684_015265</name>
</gene>
<dbReference type="SUPFAM" id="SSF64268">
    <property type="entry name" value="PX domain"/>
    <property type="match status" value="1"/>
</dbReference>
<keyword evidence="4" id="KW-1185">Reference proteome</keyword>
<feature type="region of interest" description="Disordered" evidence="1">
    <location>
        <begin position="1"/>
        <end position="34"/>
    </location>
</feature>
<dbReference type="EMBL" id="VJMJ01000214">
    <property type="protein sequence ID" value="KAF0726497.1"/>
    <property type="molecule type" value="Genomic_DNA"/>
</dbReference>
<evidence type="ECO:0000313" key="4">
    <source>
        <dbReference type="Proteomes" id="UP000481153"/>
    </source>
</evidence>
<evidence type="ECO:0000259" key="2">
    <source>
        <dbReference type="PROSITE" id="PS50195"/>
    </source>
</evidence>
<dbReference type="PROSITE" id="PS50195">
    <property type="entry name" value="PX"/>
    <property type="match status" value="1"/>
</dbReference>
<dbReference type="Proteomes" id="UP000481153">
    <property type="component" value="Unassembled WGS sequence"/>
</dbReference>
<evidence type="ECO:0000313" key="3">
    <source>
        <dbReference type="EMBL" id="KAF0726497.1"/>
    </source>
</evidence>
<feature type="compositionally biased region" description="Acidic residues" evidence="1">
    <location>
        <begin position="60"/>
        <end position="72"/>
    </location>
</feature>
<dbReference type="Pfam" id="PF00787">
    <property type="entry name" value="PX"/>
    <property type="match status" value="1"/>
</dbReference>
<name>A0A6G0WH80_9STRA</name>
<dbReference type="AlphaFoldDB" id="A0A6G0WH80"/>
<dbReference type="InterPro" id="IPR001683">
    <property type="entry name" value="PX_dom"/>
</dbReference>
<dbReference type="GO" id="GO:0035091">
    <property type="term" value="F:phosphatidylinositol binding"/>
    <property type="evidence" value="ECO:0007669"/>
    <property type="project" value="InterPro"/>
</dbReference>
<proteinExistence type="predicted"/>
<dbReference type="VEuPathDB" id="FungiDB:AeMF1_004933"/>
<organism evidence="3 4">
    <name type="scientific">Aphanomyces euteiches</name>
    <dbReference type="NCBI Taxonomy" id="100861"/>
    <lineage>
        <taxon>Eukaryota</taxon>
        <taxon>Sar</taxon>
        <taxon>Stramenopiles</taxon>
        <taxon>Oomycota</taxon>
        <taxon>Saprolegniomycetes</taxon>
        <taxon>Saprolegniales</taxon>
        <taxon>Verrucalvaceae</taxon>
        <taxon>Aphanomyces</taxon>
    </lineage>
</organism>
<dbReference type="Gene3D" id="3.30.1520.10">
    <property type="entry name" value="Phox-like domain"/>
    <property type="match status" value="1"/>
</dbReference>
<feature type="compositionally biased region" description="Basic residues" evidence="1">
    <location>
        <begin position="18"/>
        <end position="29"/>
    </location>
</feature>
<protein>
    <recommendedName>
        <fullName evidence="2">PX domain-containing protein</fullName>
    </recommendedName>
</protein>
<sequence>MTSKHNAATTTRQIMSSKRSRKNEKKSKKLQALERQQAKLQEAALAVKHNEDKLVKTDDDKTDDDDDEMEEEELLDDDLIVIPRVVDTCVRYAPKIAWTKDDTMVFELSIPSFHETDDGHIVYAIVIETPRHQAYTLHKRYSEFAAFAHALYRKDISWTLPPKTWFRVTQDAALVDRRERLEAACIDLVQRDELPVDELVREFFHLDLVTLP</sequence>
<evidence type="ECO:0000256" key="1">
    <source>
        <dbReference type="SAM" id="MobiDB-lite"/>
    </source>
</evidence>
<accession>A0A6G0WH80</accession>